<dbReference type="KEGG" id="htq:FRZ44_38290"/>
<keyword evidence="1" id="KW-0812">Transmembrane</keyword>
<sequence length="63" mass="6855">MIEVPVLWLVLLLIFAVVVGFIAGWLLGADVVRREIEAEWAASGALDASHERAIKLAREAMAP</sequence>
<proteinExistence type="predicted"/>
<evidence type="ECO:0000256" key="1">
    <source>
        <dbReference type="SAM" id="Phobius"/>
    </source>
</evidence>
<dbReference type="EMBL" id="CP042906">
    <property type="protein sequence ID" value="QEX18522.1"/>
    <property type="molecule type" value="Genomic_DNA"/>
</dbReference>
<keyword evidence="1" id="KW-1133">Transmembrane helix</keyword>
<evidence type="ECO:0000313" key="3">
    <source>
        <dbReference type="Proteomes" id="UP000326202"/>
    </source>
</evidence>
<organism evidence="2 3">
    <name type="scientific">Hypericibacter terrae</name>
    <dbReference type="NCBI Taxonomy" id="2602015"/>
    <lineage>
        <taxon>Bacteria</taxon>
        <taxon>Pseudomonadati</taxon>
        <taxon>Pseudomonadota</taxon>
        <taxon>Alphaproteobacteria</taxon>
        <taxon>Rhodospirillales</taxon>
        <taxon>Dongiaceae</taxon>
        <taxon>Hypericibacter</taxon>
    </lineage>
</organism>
<gene>
    <name evidence="2" type="ORF">FRZ44_38290</name>
</gene>
<protein>
    <submittedName>
        <fullName evidence="2">Uncharacterized protein</fullName>
    </submittedName>
</protein>
<accession>A0A5J6MLP2</accession>
<dbReference type="Proteomes" id="UP000326202">
    <property type="component" value="Chromosome"/>
</dbReference>
<dbReference type="AlphaFoldDB" id="A0A5J6MLP2"/>
<evidence type="ECO:0000313" key="2">
    <source>
        <dbReference type="EMBL" id="QEX18522.1"/>
    </source>
</evidence>
<reference evidence="2 3" key="1">
    <citation type="submission" date="2019-08" db="EMBL/GenBank/DDBJ databases">
        <title>Hyperibacter terrae gen. nov., sp. nov. and Hyperibacter viscosus sp. nov., two new members in the family Rhodospirillaceae isolated from the rhizosphere of Hypericum perforatum.</title>
        <authorList>
            <person name="Noviana Z."/>
        </authorList>
    </citation>
    <scope>NUCLEOTIDE SEQUENCE [LARGE SCALE GENOMIC DNA]</scope>
    <source>
        <strain evidence="2 3">R5913</strain>
    </source>
</reference>
<dbReference type="RefSeq" id="WP_151178672.1">
    <property type="nucleotide sequence ID" value="NZ_CP042906.1"/>
</dbReference>
<feature type="transmembrane region" description="Helical" evidence="1">
    <location>
        <begin position="6"/>
        <end position="27"/>
    </location>
</feature>
<name>A0A5J6MLP2_9PROT</name>
<keyword evidence="1" id="KW-0472">Membrane</keyword>
<keyword evidence="3" id="KW-1185">Reference proteome</keyword>